<feature type="domain" description="Subtilisin inhibitor" evidence="10">
    <location>
        <begin position="46"/>
        <end position="127"/>
    </location>
</feature>
<evidence type="ECO:0000256" key="9">
    <source>
        <dbReference type="SAM" id="SignalP"/>
    </source>
</evidence>
<evidence type="ECO:0000256" key="8">
    <source>
        <dbReference type="RuleBase" id="RU003471"/>
    </source>
</evidence>
<dbReference type="GO" id="GO:0005576">
    <property type="term" value="C:extracellular region"/>
    <property type="evidence" value="ECO:0007669"/>
    <property type="project" value="UniProtKB-SubCell"/>
</dbReference>
<keyword evidence="4" id="KW-0964">Secreted</keyword>
<reference evidence="12" key="1">
    <citation type="submission" date="2014-09" db="EMBL/GenBank/DDBJ databases">
        <title>Whole genome shotgun sequence of Streptomyces sp. NBRC 110027.</title>
        <authorList>
            <person name="Komaki H."/>
            <person name="Ichikawa N."/>
            <person name="Katano-Makiyama Y."/>
            <person name="Hosoyama A."/>
            <person name="Hashimoto M."/>
            <person name="Uohara A."/>
            <person name="Kitahashi Y."/>
            <person name="Ohji S."/>
            <person name="Kimura A."/>
            <person name="Yamazoe A."/>
            <person name="Igarashi Y."/>
            <person name="Fujita N."/>
        </authorList>
    </citation>
    <scope>NUCLEOTIDE SEQUENCE [LARGE SCALE GENOMIC DNA]</scope>
    <source>
        <strain evidence="12">NBRC 110027</strain>
    </source>
</reference>
<evidence type="ECO:0000313" key="11">
    <source>
        <dbReference type="EMBL" id="GAO10663.1"/>
    </source>
</evidence>
<dbReference type="Gene3D" id="3.30.350.10">
    <property type="entry name" value="Subtilisin inhibitor-like"/>
    <property type="match status" value="1"/>
</dbReference>
<reference evidence="11 12" key="2">
    <citation type="journal article" date="2015" name="Stand. Genomic Sci.">
        <title>Draft genome sequence of marine-derived Streptomyces sp. TP-A0598, a producer of anti-MRSA antibiotic lydicamycins.</title>
        <authorList>
            <person name="Komaki H."/>
            <person name="Ichikawa N."/>
            <person name="Hosoyama A."/>
            <person name="Fujita N."/>
            <person name="Igarashi Y."/>
        </authorList>
    </citation>
    <scope>NUCLEOTIDE SEQUENCE [LARGE SCALE GENOMIC DNA]</scope>
    <source>
        <strain evidence="11 12">NBRC 110027</strain>
    </source>
</reference>
<dbReference type="InterPro" id="IPR036819">
    <property type="entry name" value="Subtilisin_inhibitor-like_sf"/>
</dbReference>
<evidence type="ECO:0000313" key="12">
    <source>
        <dbReference type="Proteomes" id="UP000048965"/>
    </source>
</evidence>
<dbReference type="GO" id="GO:0004867">
    <property type="term" value="F:serine-type endopeptidase inhibitor activity"/>
    <property type="evidence" value="ECO:0007669"/>
    <property type="project" value="UniProtKB-KW"/>
</dbReference>
<keyword evidence="6 8" id="KW-0722">Serine protease inhibitor</keyword>
<feature type="chain" id="PRO_5006068660" evidence="9">
    <location>
        <begin position="35"/>
        <end position="141"/>
    </location>
</feature>
<comment type="similarity">
    <text evidence="2 8">Belongs to the protease inhibitor I16 (SSI) family.</text>
</comment>
<evidence type="ECO:0000256" key="6">
    <source>
        <dbReference type="ARBA" id="ARBA00022900"/>
    </source>
</evidence>
<dbReference type="SUPFAM" id="SSF55399">
    <property type="entry name" value="Subtilisin inhibitor"/>
    <property type="match status" value="1"/>
</dbReference>
<evidence type="ECO:0000256" key="1">
    <source>
        <dbReference type="ARBA" id="ARBA00004613"/>
    </source>
</evidence>
<keyword evidence="9" id="KW-0732">Signal</keyword>
<dbReference type="InterPro" id="IPR000691">
    <property type="entry name" value="Prot_inh_I16_SSI"/>
</dbReference>
<organism evidence="11 12">
    <name type="scientific">Streptomyces lydicamycinicus</name>
    <dbReference type="NCBI Taxonomy" id="1546107"/>
    <lineage>
        <taxon>Bacteria</taxon>
        <taxon>Bacillati</taxon>
        <taxon>Actinomycetota</taxon>
        <taxon>Actinomycetes</taxon>
        <taxon>Kitasatosporales</taxon>
        <taxon>Streptomycetaceae</taxon>
        <taxon>Streptomyces</taxon>
    </lineage>
</organism>
<keyword evidence="12" id="KW-1185">Reference proteome</keyword>
<comment type="caution">
    <text evidence="11">The sequence shown here is derived from an EMBL/GenBank/DDBJ whole genome shotgun (WGS) entry which is preliminary data.</text>
</comment>
<comment type="subunit">
    <text evidence="3">Homodimer.</text>
</comment>
<proteinExistence type="inferred from homology"/>
<dbReference type="InterPro" id="IPR023549">
    <property type="entry name" value="Subtilisin_inhibitor"/>
</dbReference>
<name>A0A0P4RD73_9ACTN</name>
<dbReference type="Proteomes" id="UP000048965">
    <property type="component" value="Unassembled WGS sequence"/>
</dbReference>
<dbReference type="PRINTS" id="PR00294">
    <property type="entry name" value="SSBTLNINHBTR"/>
</dbReference>
<evidence type="ECO:0000256" key="7">
    <source>
        <dbReference type="ARBA" id="ARBA00023157"/>
    </source>
</evidence>
<evidence type="ECO:0000256" key="4">
    <source>
        <dbReference type="ARBA" id="ARBA00022525"/>
    </source>
</evidence>
<dbReference type="Pfam" id="PF00720">
    <property type="entry name" value="SSI"/>
    <property type="match status" value="1"/>
</dbReference>
<evidence type="ECO:0000256" key="5">
    <source>
        <dbReference type="ARBA" id="ARBA00022690"/>
    </source>
</evidence>
<feature type="signal peptide" evidence="9">
    <location>
        <begin position="1"/>
        <end position="34"/>
    </location>
</feature>
<accession>A0A0P4RD73</accession>
<sequence>MPVSRRRRSARATLPATALATLSLALLCAGPAGADEPPAPAGDQGLVLTMSGAGNTWTRGVRLSCPDIHRRHPHAGAACDALTWARGDLDALPGEPHTCTREYDPVTATATGTWRGVPINWRKEFPNACTMDSATGPVFRF</sequence>
<dbReference type="AlphaFoldDB" id="A0A0P4RD73"/>
<evidence type="ECO:0000256" key="2">
    <source>
        <dbReference type="ARBA" id="ARBA00010472"/>
    </source>
</evidence>
<dbReference type="OrthoDB" id="4567948at2"/>
<evidence type="ECO:0000256" key="3">
    <source>
        <dbReference type="ARBA" id="ARBA00011738"/>
    </source>
</evidence>
<evidence type="ECO:0000259" key="10">
    <source>
        <dbReference type="Pfam" id="PF00720"/>
    </source>
</evidence>
<dbReference type="RefSeq" id="WP_042158223.1">
    <property type="nucleotide sequence ID" value="NZ_BBNO01000007.1"/>
</dbReference>
<dbReference type="EMBL" id="BBNO01000007">
    <property type="protein sequence ID" value="GAO10663.1"/>
    <property type="molecule type" value="Genomic_DNA"/>
</dbReference>
<keyword evidence="7" id="KW-1015">Disulfide bond</keyword>
<protein>
    <submittedName>
        <fullName evidence="11">Ribonuclease inhibitor</fullName>
    </submittedName>
</protein>
<comment type="subcellular location">
    <subcellularLocation>
        <location evidence="1">Secreted</location>
    </subcellularLocation>
</comment>
<gene>
    <name evidence="11" type="ORF">TPA0598_07_03870</name>
</gene>
<keyword evidence="5 8" id="KW-0646">Protease inhibitor</keyword>